<dbReference type="CDD" id="cd22965">
    <property type="entry name" value="DD_DPY30_SDC1"/>
    <property type="match status" value="1"/>
</dbReference>
<dbReference type="GeneID" id="36287911"/>
<evidence type="ECO:0000256" key="3">
    <source>
        <dbReference type="ARBA" id="ARBA00023242"/>
    </source>
</evidence>
<feature type="region of interest" description="Disordered" evidence="4">
    <location>
        <begin position="15"/>
        <end position="56"/>
    </location>
</feature>
<feature type="compositionally biased region" description="Polar residues" evidence="4">
    <location>
        <begin position="25"/>
        <end position="39"/>
    </location>
</feature>
<dbReference type="VEuPathDB" id="FungiDB:GMDG_08148"/>
<dbReference type="OrthoDB" id="417678at2759"/>
<proteinExistence type="inferred from homology"/>
<reference evidence="5" key="1">
    <citation type="submission" date="2016-03" db="EMBL/GenBank/DDBJ databases">
        <title>Updated assembly of Pseudogymnoascus destructans, the fungus causing white-nose syndrome of bats.</title>
        <authorList>
            <person name="Palmer J.M."/>
            <person name="Drees K.P."/>
            <person name="Foster J.T."/>
            <person name="Lindner D.L."/>
        </authorList>
    </citation>
    <scope>NUCLEOTIDE SEQUENCE [LARGE SCALE GENOMIC DNA]</scope>
    <source>
        <strain evidence="5">20631-21</strain>
    </source>
</reference>
<comment type="similarity">
    <text evidence="2">Belongs to the dpy-30 family.</text>
</comment>
<dbReference type="AlphaFoldDB" id="A0A177A7Y9"/>
<evidence type="ECO:0000256" key="2">
    <source>
        <dbReference type="ARBA" id="ARBA00010849"/>
    </source>
</evidence>
<feature type="compositionally biased region" description="Pro residues" evidence="4">
    <location>
        <begin position="99"/>
        <end position="113"/>
    </location>
</feature>
<feature type="compositionally biased region" description="Low complexity" evidence="4">
    <location>
        <begin position="15"/>
        <end position="24"/>
    </location>
</feature>
<dbReference type="RefSeq" id="XP_024322681.1">
    <property type="nucleotide sequence ID" value="XM_024468469.1"/>
</dbReference>
<keyword evidence="3" id="KW-0539">Nucleus</keyword>
<dbReference type="EMBL" id="KV441400">
    <property type="protein sequence ID" value="OAF57391.1"/>
    <property type="molecule type" value="Genomic_DNA"/>
</dbReference>
<gene>
    <name evidence="5" type="ORF">VC83_04841</name>
</gene>
<evidence type="ECO:0000256" key="1">
    <source>
        <dbReference type="ARBA" id="ARBA00004123"/>
    </source>
</evidence>
<sequence>MEAKNPPTGIAAAAQAYQLAMSQQPAAQTEAESTDISANPPQPEAAKDVTMADESVESPAPALVKISNAHSLIPARTGTPVQANIAADSSSRAASQHPEPGPAAMPAHAPPHGAPARQYLNAKVTATLLEGMKQLAKDKPSDPLRVLGELLLRKSKEIEGN</sequence>
<dbReference type="Gene3D" id="1.20.890.10">
    <property type="entry name" value="cAMP-dependent protein kinase regulatory subunit, dimerization-anchoring domain"/>
    <property type="match status" value="1"/>
</dbReference>
<dbReference type="InterPro" id="IPR049629">
    <property type="entry name" value="DPY30_SDC1_DD"/>
</dbReference>
<accession>A0A177A7Y9</accession>
<dbReference type="InterPro" id="IPR007858">
    <property type="entry name" value="Dpy-30_motif"/>
</dbReference>
<dbReference type="GO" id="GO:0005634">
    <property type="term" value="C:nucleus"/>
    <property type="evidence" value="ECO:0007669"/>
    <property type="project" value="UniProtKB-SubCell"/>
</dbReference>
<feature type="region of interest" description="Disordered" evidence="4">
    <location>
        <begin position="85"/>
        <end position="115"/>
    </location>
</feature>
<dbReference type="Pfam" id="PF05186">
    <property type="entry name" value="Dpy-30"/>
    <property type="match status" value="1"/>
</dbReference>
<dbReference type="eggNOG" id="KOG4109">
    <property type="taxonomic scope" value="Eukaryota"/>
</dbReference>
<comment type="subcellular location">
    <subcellularLocation>
        <location evidence="1">Nucleus</location>
    </subcellularLocation>
</comment>
<evidence type="ECO:0000313" key="5">
    <source>
        <dbReference type="EMBL" id="OAF57391.1"/>
    </source>
</evidence>
<organism evidence="5">
    <name type="scientific">Pseudogymnoascus destructans</name>
    <dbReference type="NCBI Taxonomy" id="655981"/>
    <lineage>
        <taxon>Eukaryota</taxon>
        <taxon>Fungi</taxon>
        <taxon>Dikarya</taxon>
        <taxon>Ascomycota</taxon>
        <taxon>Pezizomycotina</taxon>
        <taxon>Leotiomycetes</taxon>
        <taxon>Thelebolales</taxon>
        <taxon>Thelebolaceae</taxon>
        <taxon>Pseudogymnoascus</taxon>
    </lineage>
</organism>
<protein>
    <recommendedName>
        <fullName evidence="6">COMPASS (Complex proteins associated with Set1p) component</fullName>
    </recommendedName>
</protein>
<evidence type="ECO:0008006" key="6">
    <source>
        <dbReference type="Google" id="ProtNLM"/>
    </source>
</evidence>
<feature type="compositionally biased region" description="Polar residues" evidence="4">
    <location>
        <begin position="85"/>
        <end position="94"/>
    </location>
</feature>
<dbReference type="Proteomes" id="UP000077154">
    <property type="component" value="Unassembled WGS sequence"/>
</dbReference>
<evidence type="ECO:0000256" key="4">
    <source>
        <dbReference type="SAM" id="MobiDB-lite"/>
    </source>
</evidence>
<name>A0A177A7Y9_9PEZI</name>